<feature type="region of interest" description="Disordered" evidence="1">
    <location>
        <begin position="60"/>
        <end position="122"/>
    </location>
</feature>
<evidence type="ECO:0000256" key="1">
    <source>
        <dbReference type="SAM" id="MobiDB-lite"/>
    </source>
</evidence>
<accession>A0A7R7I0K9</accession>
<organism evidence="3 4">
    <name type="scientific">Actinocatenispora thailandica</name>
    <dbReference type="NCBI Taxonomy" id="227318"/>
    <lineage>
        <taxon>Bacteria</taxon>
        <taxon>Bacillati</taxon>
        <taxon>Actinomycetota</taxon>
        <taxon>Actinomycetes</taxon>
        <taxon>Micromonosporales</taxon>
        <taxon>Micromonosporaceae</taxon>
        <taxon>Actinocatenispora</taxon>
    </lineage>
</organism>
<keyword evidence="2" id="KW-0812">Transmembrane</keyword>
<sequence length="264" mass="26591">MSEPELTRALRAIAHRPDPVPDLFGRVADRVRRRRHRRYAVGSAAAAVVVLAFGGALAGTVRPGPPPPTGARSTTSASASATRPASGGPSASTGTAPTTGDPSPSGGSPTSGPRTEPAGPARCTSADLASYFAVVQPPQGGGPTLIGGITLYDRADLPCRVAGTITLTALDANGGPVPLRGPVSRQLDSVTMPASSADDPVGLSISLRGNADASCPVADRVTPDRFRFTLGAATVEVPNRAHGTPLWGCRGAIELLDAGPNGGR</sequence>
<evidence type="ECO:0000313" key="3">
    <source>
        <dbReference type="EMBL" id="BCJ38721.1"/>
    </source>
</evidence>
<dbReference type="RefSeq" id="WP_203964711.1">
    <property type="nucleotide sequence ID" value="NZ_AP023355.1"/>
</dbReference>
<name>A0A7R7I0K9_9ACTN</name>
<reference evidence="3 4" key="1">
    <citation type="submission" date="2020-08" db="EMBL/GenBank/DDBJ databases">
        <title>Whole genome shotgun sequence of Actinocatenispora thailandica NBRC 105041.</title>
        <authorList>
            <person name="Komaki H."/>
            <person name="Tamura T."/>
        </authorList>
    </citation>
    <scope>NUCLEOTIDE SEQUENCE [LARGE SCALE GENOMIC DNA]</scope>
    <source>
        <strain evidence="3 4">NBRC 105041</strain>
    </source>
</reference>
<feature type="transmembrane region" description="Helical" evidence="2">
    <location>
        <begin position="39"/>
        <end position="59"/>
    </location>
</feature>
<gene>
    <name evidence="3" type="ORF">Athai_62240</name>
</gene>
<proteinExistence type="predicted"/>
<dbReference type="KEGG" id="atl:Athai_62240"/>
<evidence type="ECO:0000256" key="2">
    <source>
        <dbReference type="SAM" id="Phobius"/>
    </source>
</evidence>
<evidence type="ECO:0000313" key="4">
    <source>
        <dbReference type="Proteomes" id="UP000611640"/>
    </source>
</evidence>
<protein>
    <recommendedName>
        <fullName evidence="5">DUF4232 domain-containing protein</fullName>
    </recommendedName>
</protein>
<evidence type="ECO:0008006" key="5">
    <source>
        <dbReference type="Google" id="ProtNLM"/>
    </source>
</evidence>
<keyword evidence="2" id="KW-0472">Membrane</keyword>
<dbReference type="AlphaFoldDB" id="A0A7R7I0K9"/>
<dbReference type="EMBL" id="AP023355">
    <property type="protein sequence ID" value="BCJ38721.1"/>
    <property type="molecule type" value="Genomic_DNA"/>
</dbReference>
<dbReference type="Proteomes" id="UP000611640">
    <property type="component" value="Chromosome"/>
</dbReference>
<keyword evidence="2" id="KW-1133">Transmembrane helix</keyword>
<feature type="compositionally biased region" description="Low complexity" evidence="1">
    <location>
        <begin position="70"/>
        <end position="113"/>
    </location>
</feature>
<keyword evidence="4" id="KW-1185">Reference proteome</keyword>